<accession>A0A6A6QYM3</accession>
<reference evidence="3" key="1">
    <citation type="journal article" date="2020" name="Stud. Mycol.">
        <title>101 Dothideomycetes genomes: a test case for predicting lifestyles and emergence of pathogens.</title>
        <authorList>
            <person name="Haridas S."/>
            <person name="Albert R."/>
            <person name="Binder M."/>
            <person name="Bloem J."/>
            <person name="Labutti K."/>
            <person name="Salamov A."/>
            <person name="Andreopoulos B."/>
            <person name="Baker S."/>
            <person name="Barry K."/>
            <person name="Bills G."/>
            <person name="Bluhm B."/>
            <person name="Cannon C."/>
            <person name="Castanera R."/>
            <person name="Culley D."/>
            <person name="Daum C."/>
            <person name="Ezra D."/>
            <person name="Gonzalez J."/>
            <person name="Henrissat B."/>
            <person name="Kuo A."/>
            <person name="Liang C."/>
            <person name="Lipzen A."/>
            <person name="Lutzoni F."/>
            <person name="Magnuson J."/>
            <person name="Mondo S."/>
            <person name="Nolan M."/>
            <person name="Ohm R."/>
            <person name="Pangilinan J."/>
            <person name="Park H.-J."/>
            <person name="Ramirez L."/>
            <person name="Alfaro M."/>
            <person name="Sun H."/>
            <person name="Tritt A."/>
            <person name="Yoshinaga Y."/>
            <person name="Zwiers L.-H."/>
            <person name="Turgeon B."/>
            <person name="Goodwin S."/>
            <person name="Spatafora J."/>
            <person name="Crous P."/>
            <person name="Grigoriev I."/>
        </authorList>
    </citation>
    <scope>NUCLEOTIDE SEQUENCE</scope>
    <source>
        <strain evidence="3">CBS 269.34</strain>
    </source>
</reference>
<evidence type="ECO:0000313" key="4">
    <source>
        <dbReference type="Proteomes" id="UP000799750"/>
    </source>
</evidence>
<organism evidence="3 4">
    <name type="scientific">Lophium mytilinum</name>
    <dbReference type="NCBI Taxonomy" id="390894"/>
    <lineage>
        <taxon>Eukaryota</taxon>
        <taxon>Fungi</taxon>
        <taxon>Dikarya</taxon>
        <taxon>Ascomycota</taxon>
        <taxon>Pezizomycotina</taxon>
        <taxon>Dothideomycetes</taxon>
        <taxon>Pleosporomycetidae</taxon>
        <taxon>Mytilinidiales</taxon>
        <taxon>Mytilinidiaceae</taxon>
        <taxon>Lophium</taxon>
    </lineage>
</organism>
<name>A0A6A6QYM3_9PEZI</name>
<keyword evidence="4" id="KW-1185">Reference proteome</keyword>
<feature type="signal peptide" evidence="2">
    <location>
        <begin position="1"/>
        <end position="20"/>
    </location>
</feature>
<proteinExistence type="predicted"/>
<feature type="region of interest" description="Disordered" evidence="1">
    <location>
        <begin position="71"/>
        <end position="105"/>
    </location>
</feature>
<feature type="chain" id="PRO_5025625797" evidence="2">
    <location>
        <begin position="21"/>
        <end position="105"/>
    </location>
</feature>
<evidence type="ECO:0000256" key="1">
    <source>
        <dbReference type="SAM" id="MobiDB-lite"/>
    </source>
</evidence>
<dbReference type="Proteomes" id="UP000799750">
    <property type="component" value="Unassembled WGS sequence"/>
</dbReference>
<sequence>MVKLIYLSLVVAALSNIATGHLLPSSNPTAATKVTANTTTPSPTIALEARQLVPLLIPSPTTFVTMTPAGPREALQGARSDDHTRARAEAREGSDFQVGGAFHLP</sequence>
<feature type="compositionally biased region" description="Basic and acidic residues" evidence="1">
    <location>
        <begin position="79"/>
        <end position="94"/>
    </location>
</feature>
<dbReference type="AlphaFoldDB" id="A0A6A6QYM3"/>
<evidence type="ECO:0000313" key="3">
    <source>
        <dbReference type="EMBL" id="KAF2496880.1"/>
    </source>
</evidence>
<dbReference type="EMBL" id="MU004187">
    <property type="protein sequence ID" value="KAF2496880.1"/>
    <property type="molecule type" value="Genomic_DNA"/>
</dbReference>
<keyword evidence="2" id="KW-0732">Signal</keyword>
<evidence type="ECO:0000256" key="2">
    <source>
        <dbReference type="SAM" id="SignalP"/>
    </source>
</evidence>
<gene>
    <name evidence="3" type="ORF">BU16DRAFT_560189</name>
</gene>
<protein>
    <submittedName>
        <fullName evidence="3">Uncharacterized protein</fullName>
    </submittedName>
</protein>